<sequence length="272" mass="32788">MESKMMNPKGMNTKMGEKCGTMTSHGSSGCLRMMGIDEVHMDNEEMQMHYKEFNNMWMDSMKKMRSANPKVTMSDFMWMLMRCEQFLMKKVMSEKMTMNMMNDMMPMEKNKDLKEMFEKMMDRIIKMKLNVEKCIGFYSHYMNDMLKNFELDNKTMQKYMMEMKKMEEKFEDKNMKMKDCMRPMMMSVLENMHHKGEMQNNGMMEMLDISMLTDLMKGLSTMTMNSEMRMPMEKMMRDMLIDMAQNKMTMNNSFMMLFKMNWIIEMGKECCE</sequence>
<evidence type="ECO:0000313" key="2">
    <source>
        <dbReference type="WBParaSite" id="RSKR_0000648500.1"/>
    </source>
</evidence>
<accession>A0AC35U1H0</accession>
<dbReference type="Proteomes" id="UP000095286">
    <property type="component" value="Unplaced"/>
</dbReference>
<evidence type="ECO:0000313" key="1">
    <source>
        <dbReference type="Proteomes" id="UP000095286"/>
    </source>
</evidence>
<protein>
    <submittedName>
        <fullName evidence="2">Uncharacterized protein</fullName>
    </submittedName>
</protein>
<name>A0AC35U1H0_9BILA</name>
<reference evidence="2" key="1">
    <citation type="submission" date="2016-11" db="UniProtKB">
        <authorList>
            <consortium name="WormBaseParasite"/>
        </authorList>
    </citation>
    <scope>IDENTIFICATION</scope>
    <source>
        <strain evidence="2">KR3021</strain>
    </source>
</reference>
<organism evidence="1 2">
    <name type="scientific">Rhabditophanes sp. KR3021</name>
    <dbReference type="NCBI Taxonomy" id="114890"/>
    <lineage>
        <taxon>Eukaryota</taxon>
        <taxon>Metazoa</taxon>
        <taxon>Ecdysozoa</taxon>
        <taxon>Nematoda</taxon>
        <taxon>Chromadorea</taxon>
        <taxon>Rhabditida</taxon>
        <taxon>Tylenchina</taxon>
        <taxon>Panagrolaimomorpha</taxon>
        <taxon>Strongyloidoidea</taxon>
        <taxon>Alloionematidae</taxon>
        <taxon>Rhabditophanes</taxon>
    </lineage>
</organism>
<proteinExistence type="predicted"/>
<dbReference type="WBParaSite" id="RSKR_0000648500.1">
    <property type="protein sequence ID" value="RSKR_0000648500.1"/>
    <property type="gene ID" value="RSKR_0000648500"/>
</dbReference>